<dbReference type="Gene3D" id="3.40.50.1000">
    <property type="entry name" value="HAD superfamily/HAD-like"/>
    <property type="match status" value="1"/>
</dbReference>
<dbReference type="NCBIfam" id="TIGR01549">
    <property type="entry name" value="HAD-SF-IA-v1"/>
    <property type="match status" value="1"/>
</dbReference>
<dbReference type="NCBIfam" id="TIGR01509">
    <property type="entry name" value="HAD-SF-IA-v3"/>
    <property type="match status" value="1"/>
</dbReference>
<dbReference type="Pfam" id="PF00702">
    <property type="entry name" value="Hydrolase"/>
    <property type="match status" value="1"/>
</dbReference>
<keyword evidence="2" id="KW-1185">Reference proteome</keyword>
<dbReference type="CDD" id="cd02603">
    <property type="entry name" value="HAD_sEH-N_like"/>
    <property type="match status" value="1"/>
</dbReference>
<proteinExistence type="predicted"/>
<dbReference type="SUPFAM" id="SSF56784">
    <property type="entry name" value="HAD-like"/>
    <property type="match status" value="1"/>
</dbReference>
<accession>A0ABR7CVZ3</accession>
<name>A0ABR7CVZ3_9BACT</name>
<comment type="caution">
    <text evidence="1">The sequence shown here is derived from an EMBL/GenBank/DDBJ whole genome shotgun (WGS) entry which is preliminary data.</text>
</comment>
<dbReference type="PANTHER" id="PTHR43611:SF3">
    <property type="entry name" value="FLAVIN MONONUCLEOTIDE HYDROLASE 1, CHLOROPLATIC"/>
    <property type="match status" value="1"/>
</dbReference>
<dbReference type="InterPro" id="IPR036412">
    <property type="entry name" value="HAD-like_sf"/>
</dbReference>
<evidence type="ECO:0000313" key="2">
    <source>
        <dbReference type="Proteomes" id="UP000646484"/>
    </source>
</evidence>
<gene>
    <name evidence="1" type="ORF">H8S64_01900</name>
</gene>
<organism evidence="1 2">
    <name type="scientific">Butyricimonas hominis</name>
    <dbReference type="NCBI Taxonomy" id="2763032"/>
    <lineage>
        <taxon>Bacteria</taxon>
        <taxon>Pseudomonadati</taxon>
        <taxon>Bacteroidota</taxon>
        <taxon>Bacteroidia</taxon>
        <taxon>Bacteroidales</taxon>
        <taxon>Odoribacteraceae</taxon>
        <taxon>Butyricimonas</taxon>
    </lineage>
</organism>
<dbReference type="InterPro" id="IPR023214">
    <property type="entry name" value="HAD_sf"/>
</dbReference>
<dbReference type="RefSeq" id="WP_186974723.1">
    <property type="nucleotide sequence ID" value="NZ_JACOOH010000001.1"/>
</dbReference>
<dbReference type="SFLD" id="SFLDG01129">
    <property type="entry name" value="C1.5:_HAD__Beta-PGM__Phosphata"/>
    <property type="match status" value="1"/>
</dbReference>
<dbReference type="Gene3D" id="1.10.150.240">
    <property type="entry name" value="Putative phosphatase, domain 2"/>
    <property type="match status" value="1"/>
</dbReference>
<sequence length="205" mass="23581">MKNIIFDLGGVVVEWNGERVIDSFKGNPTLIMNIKNKGFFKDYWTQFDKGILGREELVNKVSVLTGISAKECDAFVEHVKRSLVPIPETEALIRLLSAQGYKLYCLSNMSLDFYEYLKTREVFNYFDGQIISAIEHMVKPDREIYELILKRYHLKPEESLFIDDLAANVKAAQALGINTVHFSDKQKGYKEIRERLGKKVSNFSS</sequence>
<protein>
    <submittedName>
        <fullName evidence="1">HAD family phosphatase</fullName>
    </submittedName>
</protein>
<dbReference type="InterPro" id="IPR006439">
    <property type="entry name" value="HAD-SF_hydro_IA"/>
</dbReference>
<dbReference type="PANTHER" id="PTHR43611">
    <property type="entry name" value="ALPHA-D-GLUCOSE 1-PHOSPHATE PHOSPHATASE"/>
    <property type="match status" value="1"/>
</dbReference>
<dbReference type="InterPro" id="IPR023198">
    <property type="entry name" value="PGP-like_dom2"/>
</dbReference>
<dbReference type="Proteomes" id="UP000646484">
    <property type="component" value="Unassembled WGS sequence"/>
</dbReference>
<dbReference type="SFLD" id="SFLDS00003">
    <property type="entry name" value="Haloacid_Dehalogenase"/>
    <property type="match status" value="1"/>
</dbReference>
<reference evidence="1 2" key="1">
    <citation type="submission" date="2020-08" db="EMBL/GenBank/DDBJ databases">
        <title>Genome public.</title>
        <authorList>
            <person name="Liu C."/>
            <person name="Sun Q."/>
        </authorList>
    </citation>
    <scope>NUCLEOTIDE SEQUENCE [LARGE SCALE GENOMIC DNA]</scope>
    <source>
        <strain evidence="1 2">NSJ-56</strain>
    </source>
</reference>
<evidence type="ECO:0000313" key="1">
    <source>
        <dbReference type="EMBL" id="MBC5619843.1"/>
    </source>
</evidence>
<dbReference type="EMBL" id="JACOOH010000001">
    <property type="protein sequence ID" value="MBC5619843.1"/>
    <property type="molecule type" value="Genomic_DNA"/>
</dbReference>